<accession>A0A9N9BNV3</accession>
<name>A0A9N9BNV3_9GLOM</name>
<gene>
    <name evidence="2" type="ORF">AMORRO_LOCUS6631</name>
</gene>
<dbReference type="Gene3D" id="3.40.50.300">
    <property type="entry name" value="P-loop containing nucleotide triphosphate hydrolases"/>
    <property type="match status" value="1"/>
</dbReference>
<dbReference type="AlphaFoldDB" id="A0A9N9BNV3"/>
<proteinExistence type="predicted"/>
<protein>
    <submittedName>
        <fullName evidence="2">10640_t:CDS:1</fullName>
    </submittedName>
</protein>
<sequence length="657" mass="75402">MDDFEILPENAAPGPGDKSQASNSLQDSKLSSSPSKSQDFENTFELIDSPNEPNAAPTGNKIKKVTIKEDLVNDNLLVFPILPSTQNEGESDTYLSSDSSGNSENSRRVITKSRNFKRHQFNIPFVFRVMYVGENVPDKCKRGLFNKISESLSQIFWELAEVAIQPNEINLEKRHIICPVASIPEDGKFNFDCYEDSGVTLCEADLTNAPYNRVFDYLHSQFKEIKSDADLIDLCVVFIPPDVDNISTDFLSMMHKLQDKVTLFPIIALDGNEIYFKDEREEKRRAISKYLKENDIEIFIWKADQMIEDGKNGETDPRWVETVYTKKVLTIDDFISFDNEAVYEDLQLLRSRAIEFRKDRQRREREKRRSQRFGVLRDITIMCIILYVVYLFMSLVWHYAEWSVIPSDLAQSLHTVSRASLKTQNQNGPQTIPLDNGEMGPLIEVFQETSSRFTFEILNKKQVVNTRNENFEVVVTHYPRQVLGRHSVVELSNGKYSFDIDTTGALGDVKVEIKKNGQLVKVVPWSPKKKDNEKPKDTSIAEKTGSIYTTINDATLDISQKINNVYEIIKDGLHKTAIYVGNELLAVFVYLGKHVPQVSKYVLDKVNLWVYYTLEIAENLANYTKDAFDYGVRRMKKGVFRMYRIVKHKFDSFGGTV</sequence>
<comment type="caution">
    <text evidence="2">The sequence shown here is derived from an EMBL/GenBank/DDBJ whole genome shotgun (WGS) entry which is preliminary data.</text>
</comment>
<reference evidence="2" key="1">
    <citation type="submission" date="2021-06" db="EMBL/GenBank/DDBJ databases">
        <authorList>
            <person name="Kallberg Y."/>
            <person name="Tangrot J."/>
            <person name="Rosling A."/>
        </authorList>
    </citation>
    <scope>NUCLEOTIDE SEQUENCE</scope>
    <source>
        <strain evidence="2">CL551</strain>
    </source>
</reference>
<dbReference type="OrthoDB" id="2330053at2759"/>
<evidence type="ECO:0000313" key="3">
    <source>
        <dbReference type="Proteomes" id="UP000789342"/>
    </source>
</evidence>
<feature type="region of interest" description="Disordered" evidence="1">
    <location>
        <begin position="87"/>
        <end position="109"/>
    </location>
</feature>
<dbReference type="InterPro" id="IPR027417">
    <property type="entry name" value="P-loop_NTPase"/>
</dbReference>
<feature type="region of interest" description="Disordered" evidence="1">
    <location>
        <begin position="1"/>
        <end position="60"/>
    </location>
</feature>
<evidence type="ECO:0000313" key="2">
    <source>
        <dbReference type="EMBL" id="CAG8574548.1"/>
    </source>
</evidence>
<dbReference type="EMBL" id="CAJVPV010004503">
    <property type="protein sequence ID" value="CAG8574548.1"/>
    <property type="molecule type" value="Genomic_DNA"/>
</dbReference>
<organism evidence="2 3">
    <name type="scientific">Acaulospora morrowiae</name>
    <dbReference type="NCBI Taxonomy" id="94023"/>
    <lineage>
        <taxon>Eukaryota</taxon>
        <taxon>Fungi</taxon>
        <taxon>Fungi incertae sedis</taxon>
        <taxon>Mucoromycota</taxon>
        <taxon>Glomeromycotina</taxon>
        <taxon>Glomeromycetes</taxon>
        <taxon>Diversisporales</taxon>
        <taxon>Acaulosporaceae</taxon>
        <taxon>Acaulospora</taxon>
    </lineage>
</organism>
<keyword evidence="3" id="KW-1185">Reference proteome</keyword>
<evidence type="ECO:0000256" key="1">
    <source>
        <dbReference type="SAM" id="MobiDB-lite"/>
    </source>
</evidence>
<dbReference type="Proteomes" id="UP000789342">
    <property type="component" value="Unassembled WGS sequence"/>
</dbReference>
<feature type="compositionally biased region" description="Low complexity" evidence="1">
    <location>
        <begin position="22"/>
        <end position="37"/>
    </location>
</feature>